<dbReference type="InterPro" id="IPR036148">
    <property type="entry name" value="MmgE/PrpD_sf"/>
</dbReference>
<gene>
    <name evidence="4" type="ORF">ACFSVL_23070</name>
</gene>
<name>A0ABW5HAV5_9PSEU</name>
<evidence type="ECO:0000313" key="5">
    <source>
        <dbReference type="Proteomes" id="UP001597483"/>
    </source>
</evidence>
<dbReference type="InterPro" id="IPR005656">
    <property type="entry name" value="MmgE_PrpD"/>
</dbReference>
<comment type="caution">
    <text evidence="4">The sequence shown here is derived from an EMBL/GenBank/DDBJ whole genome shotgun (WGS) entry which is preliminary data.</text>
</comment>
<evidence type="ECO:0000256" key="1">
    <source>
        <dbReference type="ARBA" id="ARBA00006174"/>
    </source>
</evidence>
<organism evidence="4 5">
    <name type="scientific">Amycolatopsis silviterrae</name>
    <dbReference type="NCBI Taxonomy" id="1656914"/>
    <lineage>
        <taxon>Bacteria</taxon>
        <taxon>Bacillati</taxon>
        <taxon>Actinomycetota</taxon>
        <taxon>Actinomycetes</taxon>
        <taxon>Pseudonocardiales</taxon>
        <taxon>Pseudonocardiaceae</taxon>
        <taxon>Amycolatopsis</taxon>
    </lineage>
</organism>
<comment type="similarity">
    <text evidence="1">Belongs to the PrpD family.</text>
</comment>
<dbReference type="Proteomes" id="UP001597483">
    <property type="component" value="Unassembled WGS sequence"/>
</dbReference>
<dbReference type="EMBL" id="JBHUKS010000016">
    <property type="protein sequence ID" value="MFD2470288.1"/>
    <property type="molecule type" value="Genomic_DNA"/>
</dbReference>
<evidence type="ECO:0000259" key="3">
    <source>
        <dbReference type="Pfam" id="PF19305"/>
    </source>
</evidence>
<keyword evidence="5" id="KW-1185">Reference proteome</keyword>
<dbReference type="PANTHER" id="PTHR16943">
    <property type="entry name" value="2-METHYLCITRATE DEHYDRATASE-RELATED"/>
    <property type="match status" value="1"/>
</dbReference>
<evidence type="ECO:0000259" key="2">
    <source>
        <dbReference type="Pfam" id="PF03972"/>
    </source>
</evidence>
<accession>A0ABW5HAV5</accession>
<dbReference type="Gene3D" id="1.10.4100.10">
    <property type="entry name" value="2-methylcitrate dehydratase PrpD"/>
    <property type="match status" value="1"/>
</dbReference>
<dbReference type="PANTHER" id="PTHR16943:SF8">
    <property type="entry name" value="2-METHYLCITRATE DEHYDRATASE"/>
    <property type="match status" value="1"/>
</dbReference>
<dbReference type="InterPro" id="IPR045337">
    <property type="entry name" value="MmgE_PrpD_C"/>
</dbReference>
<dbReference type="InterPro" id="IPR042183">
    <property type="entry name" value="MmgE/PrpD_sf_1"/>
</dbReference>
<dbReference type="Pfam" id="PF03972">
    <property type="entry name" value="MmgE_PrpD_N"/>
    <property type="match status" value="1"/>
</dbReference>
<protein>
    <submittedName>
        <fullName evidence="4">MmgE/PrpD family protein</fullName>
    </submittedName>
</protein>
<feature type="domain" description="MmgE/PrpD C-terminal" evidence="3">
    <location>
        <begin position="273"/>
        <end position="430"/>
    </location>
</feature>
<dbReference type="Gene3D" id="3.30.1330.120">
    <property type="entry name" value="2-methylcitrate dehydratase PrpD"/>
    <property type="match status" value="1"/>
</dbReference>
<dbReference type="SUPFAM" id="SSF103378">
    <property type="entry name" value="2-methylcitrate dehydratase PrpD"/>
    <property type="match status" value="1"/>
</dbReference>
<evidence type="ECO:0000313" key="4">
    <source>
        <dbReference type="EMBL" id="MFD2470288.1"/>
    </source>
</evidence>
<dbReference type="Pfam" id="PF19305">
    <property type="entry name" value="MmgE_PrpD_C"/>
    <property type="match status" value="1"/>
</dbReference>
<dbReference type="RefSeq" id="WP_378307398.1">
    <property type="nucleotide sequence ID" value="NZ_JBHUKS010000016.1"/>
</dbReference>
<dbReference type="InterPro" id="IPR042188">
    <property type="entry name" value="MmgE/PrpD_sf_2"/>
</dbReference>
<proteinExistence type="inferred from homology"/>
<reference evidence="5" key="1">
    <citation type="journal article" date="2019" name="Int. J. Syst. Evol. Microbiol.">
        <title>The Global Catalogue of Microorganisms (GCM) 10K type strain sequencing project: providing services to taxonomists for standard genome sequencing and annotation.</title>
        <authorList>
            <consortium name="The Broad Institute Genomics Platform"/>
            <consortium name="The Broad Institute Genome Sequencing Center for Infectious Disease"/>
            <person name="Wu L."/>
            <person name="Ma J."/>
        </authorList>
    </citation>
    <scope>NUCLEOTIDE SEQUENCE [LARGE SCALE GENOMIC DNA]</scope>
    <source>
        <strain evidence="5">CGMCC 4.7641</strain>
    </source>
</reference>
<feature type="domain" description="MmgE/PrpD N-terminal" evidence="2">
    <location>
        <begin position="29"/>
        <end position="249"/>
    </location>
</feature>
<dbReference type="InterPro" id="IPR045336">
    <property type="entry name" value="MmgE_PrpD_N"/>
</dbReference>
<sequence>MPRRSASGSEVLADLAEQLETVTPRIIGVLIDQAGTCLLDALACACGGRDLPWARQARAIAGGGDDAAIWATGGRRSGLADAVFANSVACHALLHEDTHAESRVHPGTVVVPAALAVGERLRAPLSEVLRAIVLGYEAIAQVSAAVLTDEFGARGWRASSVFGPFGAAAAAAHVLGLDRVTAVHALGLAASSAAGLCQWAQDGTTEVFFQNAGAARAGVVAALLAREGATGAASAVDGVFGLRQAFGGARDESGPPEVRLDRMAISATFFKAHPSCALTQEPIDAAISLAAQGVEPEQVVEATVHTSGVAAGYPGCDNATVLDAPISRQMSLQFAVAAALTDGGLRPHRYSGALDPGIVNLAARISVVVDPVADKAFPARRDARVTARLADGRVVSADSREQVQLSAADVIGKFRSYAGPVLGARAEAVLRAVRLPGTDSARFAALFH</sequence>